<comment type="caution">
    <text evidence="1">The sequence shown here is derived from an EMBL/GenBank/DDBJ whole genome shotgun (WGS) entry which is preliminary data.</text>
</comment>
<dbReference type="OrthoDB" id="4773046at2759"/>
<evidence type="ECO:0000313" key="1">
    <source>
        <dbReference type="EMBL" id="KAH7027845.1"/>
    </source>
</evidence>
<dbReference type="EMBL" id="JAGTJQ010000007">
    <property type="protein sequence ID" value="KAH7027845.1"/>
    <property type="molecule type" value="Genomic_DNA"/>
</dbReference>
<evidence type="ECO:0000313" key="2">
    <source>
        <dbReference type="Proteomes" id="UP000756346"/>
    </source>
</evidence>
<proteinExistence type="predicted"/>
<dbReference type="Proteomes" id="UP000756346">
    <property type="component" value="Unassembled WGS sequence"/>
</dbReference>
<reference evidence="1" key="1">
    <citation type="journal article" date="2021" name="Nat. Commun.">
        <title>Genetic determinants of endophytism in the Arabidopsis root mycobiome.</title>
        <authorList>
            <person name="Mesny F."/>
            <person name="Miyauchi S."/>
            <person name="Thiergart T."/>
            <person name="Pickel B."/>
            <person name="Atanasova L."/>
            <person name="Karlsson M."/>
            <person name="Huettel B."/>
            <person name="Barry K.W."/>
            <person name="Haridas S."/>
            <person name="Chen C."/>
            <person name="Bauer D."/>
            <person name="Andreopoulos W."/>
            <person name="Pangilinan J."/>
            <person name="LaButti K."/>
            <person name="Riley R."/>
            <person name="Lipzen A."/>
            <person name="Clum A."/>
            <person name="Drula E."/>
            <person name="Henrissat B."/>
            <person name="Kohler A."/>
            <person name="Grigoriev I.V."/>
            <person name="Martin F.M."/>
            <person name="Hacquard S."/>
        </authorList>
    </citation>
    <scope>NUCLEOTIDE SEQUENCE</scope>
    <source>
        <strain evidence="1">MPI-CAGE-CH-0230</strain>
    </source>
</reference>
<protein>
    <submittedName>
        <fullName evidence="1">Uncharacterized protein</fullName>
    </submittedName>
</protein>
<dbReference type="AlphaFoldDB" id="A0A9P8Y576"/>
<sequence>MGSTHHQSQRQPLQPVIYTVPAVVDGLDELDSPPSYSLHAYHTSSYLQSIQGPTSSSTAADDTQFLRAPHPDQNAQNQHYQRVPPMTLSVLDRGQRANDLRGYRIQEPMTSTEIHHKRYDEPGCCGSDTGGCCFSSHGACCFSDHDACCFSDHEACCFSDHRGCCFSDNGGCCFSDGRHSTPGI</sequence>
<accession>A0A9P8Y576</accession>
<name>A0A9P8Y576_9PEZI</name>
<keyword evidence="2" id="KW-1185">Reference proteome</keyword>
<dbReference type="RefSeq" id="XP_046010644.1">
    <property type="nucleotide sequence ID" value="XM_046148421.1"/>
</dbReference>
<gene>
    <name evidence="1" type="ORF">B0I36DRAFT_144164</name>
</gene>
<organism evidence="1 2">
    <name type="scientific">Microdochium trichocladiopsis</name>
    <dbReference type="NCBI Taxonomy" id="1682393"/>
    <lineage>
        <taxon>Eukaryota</taxon>
        <taxon>Fungi</taxon>
        <taxon>Dikarya</taxon>
        <taxon>Ascomycota</taxon>
        <taxon>Pezizomycotina</taxon>
        <taxon>Sordariomycetes</taxon>
        <taxon>Xylariomycetidae</taxon>
        <taxon>Xylariales</taxon>
        <taxon>Microdochiaceae</taxon>
        <taxon>Microdochium</taxon>
    </lineage>
</organism>
<dbReference type="GeneID" id="70177967"/>